<dbReference type="AlphaFoldDB" id="A0A1G7I5R8"/>
<reference evidence="1 2" key="1">
    <citation type="submission" date="2016-10" db="EMBL/GenBank/DDBJ databases">
        <authorList>
            <person name="de Groot N.N."/>
        </authorList>
    </citation>
    <scope>NUCLEOTIDE SEQUENCE [LARGE SCALE GENOMIC DNA]</scope>
    <source>
        <strain evidence="1 2">DSM 23421</strain>
    </source>
</reference>
<dbReference type="RefSeq" id="WP_175455367.1">
    <property type="nucleotide sequence ID" value="NZ_FNAO01000011.1"/>
</dbReference>
<evidence type="ECO:0000313" key="1">
    <source>
        <dbReference type="EMBL" id="SDF07938.1"/>
    </source>
</evidence>
<dbReference type="EMBL" id="FNAO01000011">
    <property type="protein sequence ID" value="SDF07938.1"/>
    <property type="molecule type" value="Genomic_DNA"/>
</dbReference>
<organism evidence="1 2">
    <name type="scientific">Pricia antarctica</name>
    <dbReference type="NCBI Taxonomy" id="641691"/>
    <lineage>
        <taxon>Bacteria</taxon>
        <taxon>Pseudomonadati</taxon>
        <taxon>Bacteroidota</taxon>
        <taxon>Flavobacteriia</taxon>
        <taxon>Flavobacteriales</taxon>
        <taxon>Flavobacteriaceae</taxon>
        <taxon>Pricia</taxon>
    </lineage>
</organism>
<proteinExistence type="predicted"/>
<name>A0A1G7I5R8_9FLAO</name>
<accession>A0A1G7I5R8</accession>
<dbReference type="Proteomes" id="UP000199109">
    <property type="component" value="Unassembled WGS sequence"/>
</dbReference>
<keyword evidence="2" id="KW-1185">Reference proteome</keyword>
<evidence type="ECO:0000313" key="2">
    <source>
        <dbReference type="Proteomes" id="UP000199109"/>
    </source>
</evidence>
<gene>
    <name evidence="1" type="ORF">SAMN05421636_11123</name>
</gene>
<sequence>MKKIEIKGPYETLERISIFLENNYIKHNVIGDVGSDQAPEEIQESIDWPFL</sequence>
<protein>
    <submittedName>
        <fullName evidence="1">Uncharacterized protein</fullName>
    </submittedName>
</protein>